<dbReference type="Proteomes" id="UP001595477">
    <property type="component" value="Unassembled WGS sequence"/>
</dbReference>
<dbReference type="Pfam" id="PF00990">
    <property type="entry name" value="GGDEF"/>
    <property type="match status" value="1"/>
</dbReference>
<dbReference type="InterPro" id="IPR043128">
    <property type="entry name" value="Rev_trsase/Diguanyl_cyclase"/>
</dbReference>
<dbReference type="PROSITE" id="PS50112">
    <property type="entry name" value="PAS"/>
    <property type="match status" value="2"/>
</dbReference>
<proteinExistence type="predicted"/>
<dbReference type="CDD" id="cd01949">
    <property type="entry name" value="GGDEF"/>
    <property type="match status" value="1"/>
</dbReference>
<reference evidence="5" key="1">
    <citation type="journal article" date="2019" name="Int. J. Syst. Evol. Microbiol.">
        <title>The Global Catalogue of Microorganisms (GCM) 10K type strain sequencing project: providing services to taxonomists for standard genome sequencing and annotation.</title>
        <authorList>
            <consortium name="The Broad Institute Genomics Platform"/>
            <consortium name="The Broad Institute Genome Sequencing Center for Infectious Disease"/>
            <person name="Wu L."/>
            <person name="Ma J."/>
        </authorList>
    </citation>
    <scope>NUCLEOTIDE SEQUENCE [LARGE SCALE GENOMIC DNA]</scope>
    <source>
        <strain evidence="5">KCTC 52449</strain>
    </source>
</reference>
<feature type="domain" description="PAC" evidence="2">
    <location>
        <begin position="221"/>
        <end position="273"/>
    </location>
</feature>
<dbReference type="RefSeq" id="WP_123324702.1">
    <property type="nucleotide sequence ID" value="NZ_JBHRSX010000021.1"/>
</dbReference>
<feature type="domain" description="PAS" evidence="1">
    <location>
        <begin position="18"/>
        <end position="88"/>
    </location>
</feature>
<dbReference type="InterPro" id="IPR029787">
    <property type="entry name" value="Nucleotide_cyclase"/>
</dbReference>
<name>A0ABV7JYJ2_9ALTE</name>
<dbReference type="InterPro" id="IPR013655">
    <property type="entry name" value="PAS_fold_3"/>
</dbReference>
<dbReference type="SMART" id="SM00091">
    <property type="entry name" value="PAS"/>
    <property type="match status" value="2"/>
</dbReference>
<dbReference type="PROSITE" id="PS50113">
    <property type="entry name" value="PAC"/>
    <property type="match status" value="2"/>
</dbReference>
<gene>
    <name evidence="4" type="ORF">ACFOEW_10095</name>
</gene>
<dbReference type="NCBIfam" id="TIGR00229">
    <property type="entry name" value="sensory_box"/>
    <property type="match status" value="2"/>
</dbReference>
<dbReference type="EMBL" id="JBHRSX010000021">
    <property type="protein sequence ID" value="MFC3202165.1"/>
    <property type="molecule type" value="Genomic_DNA"/>
</dbReference>
<dbReference type="CDD" id="cd00130">
    <property type="entry name" value="PAS"/>
    <property type="match status" value="2"/>
</dbReference>
<dbReference type="GO" id="GO:0052621">
    <property type="term" value="F:diguanylate cyclase activity"/>
    <property type="evidence" value="ECO:0007669"/>
    <property type="project" value="UniProtKB-EC"/>
</dbReference>
<dbReference type="PROSITE" id="PS50887">
    <property type="entry name" value="GGDEF"/>
    <property type="match status" value="1"/>
</dbReference>
<dbReference type="InterPro" id="IPR000160">
    <property type="entry name" value="GGDEF_dom"/>
</dbReference>
<dbReference type="SUPFAM" id="SSF55785">
    <property type="entry name" value="PYP-like sensor domain (PAS domain)"/>
    <property type="match status" value="2"/>
</dbReference>
<evidence type="ECO:0000313" key="5">
    <source>
        <dbReference type="Proteomes" id="UP001595477"/>
    </source>
</evidence>
<dbReference type="Gene3D" id="3.30.450.20">
    <property type="entry name" value="PAS domain"/>
    <property type="match status" value="2"/>
</dbReference>
<accession>A0ABV7JYJ2</accession>
<feature type="domain" description="GGDEF" evidence="3">
    <location>
        <begin position="314"/>
        <end position="439"/>
    </location>
</feature>
<organism evidence="4 5">
    <name type="scientific">Alteromonas oceani</name>
    <dbReference type="NCBI Taxonomy" id="2071609"/>
    <lineage>
        <taxon>Bacteria</taxon>
        <taxon>Pseudomonadati</taxon>
        <taxon>Pseudomonadota</taxon>
        <taxon>Gammaproteobacteria</taxon>
        <taxon>Alteromonadales</taxon>
        <taxon>Alteromonadaceae</taxon>
        <taxon>Alteromonas/Salinimonas group</taxon>
        <taxon>Alteromonas</taxon>
    </lineage>
</organism>
<dbReference type="InterPro" id="IPR000014">
    <property type="entry name" value="PAS"/>
</dbReference>
<dbReference type="Gene3D" id="3.30.70.270">
    <property type="match status" value="1"/>
</dbReference>
<dbReference type="InterPro" id="IPR035965">
    <property type="entry name" value="PAS-like_dom_sf"/>
</dbReference>
<dbReference type="Pfam" id="PF08447">
    <property type="entry name" value="PAS_3"/>
    <property type="match status" value="1"/>
</dbReference>
<feature type="domain" description="PAS" evidence="1">
    <location>
        <begin position="145"/>
        <end position="220"/>
    </location>
</feature>
<comment type="caution">
    <text evidence="4">The sequence shown here is derived from an EMBL/GenBank/DDBJ whole genome shotgun (WGS) entry which is preliminary data.</text>
</comment>
<dbReference type="SMART" id="SM00086">
    <property type="entry name" value="PAC"/>
    <property type="match status" value="2"/>
</dbReference>
<dbReference type="SUPFAM" id="SSF55073">
    <property type="entry name" value="Nucleotide cyclase"/>
    <property type="match status" value="1"/>
</dbReference>
<evidence type="ECO:0000259" key="1">
    <source>
        <dbReference type="PROSITE" id="PS50112"/>
    </source>
</evidence>
<evidence type="ECO:0000259" key="2">
    <source>
        <dbReference type="PROSITE" id="PS50113"/>
    </source>
</evidence>
<dbReference type="EC" id="2.7.7.65" evidence="4"/>
<keyword evidence="4" id="KW-0548">Nucleotidyltransferase</keyword>
<dbReference type="PANTHER" id="PTHR44757:SF2">
    <property type="entry name" value="BIOFILM ARCHITECTURE MAINTENANCE PROTEIN MBAA"/>
    <property type="match status" value="1"/>
</dbReference>
<dbReference type="SMART" id="SM00267">
    <property type="entry name" value="GGDEF"/>
    <property type="match status" value="1"/>
</dbReference>
<dbReference type="InterPro" id="IPR052155">
    <property type="entry name" value="Biofilm_reg_signaling"/>
</dbReference>
<evidence type="ECO:0000313" key="4">
    <source>
        <dbReference type="EMBL" id="MFC3202165.1"/>
    </source>
</evidence>
<evidence type="ECO:0000259" key="3">
    <source>
        <dbReference type="PROSITE" id="PS50887"/>
    </source>
</evidence>
<dbReference type="InterPro" id="IPR000700">
    <property type="entry name" value="PAS-assoc_C"/>
</dbReference>
<dbReference type="InterPro" id="IPR001610">
    <property type="entry name" value="PAC"/>
</dbReference>
<keyword evidence="4" id="KW-0808">Transferase</keyword>
<sequence length="439" mass="50778">MDVYSRFRMEESMASETTANVFESTFEQCGIGLAHVSPEGGFIRVNAALSSFLGYSKEELVKLDFQDITHPDYLDKDLQHVAELLDGFYDSYQMEKLYVHKSGRMVWGNLTVTLVRNDDDTPAYFISVVEDIDEKKRIEQDYFESQETLRSIISSLSDRMAVSVVSPDLTSLIYINEGYQRIWGRSAKELYDNPRSFIGHIHVADRPRVMDFYRHTITSPWSFEYRIMRDDGELRYIRERGEVIRNPAGEVISLVITADDITHDKQMHEALKSANDRLNVLSRTDGLTGINNRRECLYALDAEFKRLQRIGERTTSTLAFLDLDKFKQVNDQYGHQTGDKALQVITERIKSTMRANDLVGRYGGDEFLLLLKDTRDYEAQHLIDRIFTEPLIVRGECGEEILIQCSIGMSQWHQELENVQQWIDEADRQMYHVKGNKAS</sequence>
<dbReference type="PANTHER" id="PTHR44757">
    <property type="entry name" value="DIGUANYLATE CYCLASE DGCP"/>
    <property type="match status" value="1"/>
</dbReference>
<feature type="domain" description="PAC" evidence="2">
    <location>
        <begin position="92"/>
        <end position="144"/>
    </location>
</feature>
<keyword evidence="5" id="KW-1185">Reference proteome</keyword>
<protein>
    <submittedName>
        <fullName evidence="4">Diguanylate cyclase</fullName>
        <ecNumber evidence="4">2.7.7.65</ecNumber>
    </submittedName>
</protein>
<dbReference type="NCBIfam" id="TIGR00254">
    <property type="entry name" value="GGDEF"/>
    <property type="match status" value="1"/>
</dbReference>
<dbReference type="Pfam" id="PF13426">
    <property type="entry name" value="PAS_9"/>
    <property type="match status" value="1"/>
</dbReference>